<dbReference type="GO" id="GO:0016887">
    <property type="term" value="F:ATP hydrolysis activity"/>
    <property type="evidence" value="ECO:0007669"/>
    <property type="project" value="InterPro"/>
</dbReference>
<dbReference type="PANTHER" id="PTHR42939:SF1">
    <property type="entry name" value="ABC TRANSPORTER ATP-BINDING PROTEIN ALBC-RELATED"/>
    <property type="match status" value="1"/>
</dbReference>
<evidence type="ECO:0000256" key="1">
    <source>
        <dbReference type="ARBA" id="ARBA00022448"/>
    </source>
</evidence>
<organism evidence="5 6">
    <name type="scientific">Paramaledivibacter caminithermalis (strain DSM 15212 / CIP 107654 / DViRD3)</name>
    <name type="common">Clostridium caminithermale</name>
    <dbReference type="NCBI Taxonomy" id="1121301"/>
    <lineage>
        <taxon>Bacteria</taxon>
        <taxon>Bacillati</taxon>
        <taxon>Bacillota</taxon>
        <taxon>Clostridia</taxon>
        <taxon>Peptostreptococcales</taxon>
        <taxon>Caminicellaceae</taxon>
        <taxon>Paramaledivibacter</taxon>
    </lineage>
</organism>
<dbReference type="InterPro" id="IPR017871">
    <property type="entry name" value="ABC_transporter-like_CS"/>
</dbReference>
<dbReference type="InterPro" id="IPR003439">
    <property type="entry name" value="ABC_transporter-like_ATP-bd"/>
</dbReference>
<evidence type="ECO:0000259" key="4">
    <source>
        <dbReference type="PROSITE" id="PS50893"/>
    </source>
</evidence>
<keyword evidence="6" id="KW-1185">Reference proteome</keyword>
<dbReference type="PANTHER" id="PTHR42939">
    <property type="entry name" value="ABC TRANSPORTER ATP-BINDING PROTEIN ALBC-RELATED"/>
    <property type="match status" value="1"/>
</dbReference>
<feature type="domain" description="ABC transporter" evidence="4">
    <location>
        <begin position="2"/>
        <end position="233"/>
    </location>
</feature>
<accession>A0A1M6QQC8</accession>
<dbReference type="Proteomes" id="UP000184465">
    <property type="component" value="Unassembled WGS sequence"/>
</dbReference>
<dbReference type="STRING" id="1121301.SAMN02745912_02680"/>
<dbReference type="PROSITE" id="PS00211">
    <property type="entry name" value="ABC_TRANSPORTER_1"/>
    <property type="match status" value="1"/>
</dbReference>
<dbReference type="InterPro" id="IPR051782">
    <property type="entry name" value="ABC_Transporter_VariousFunc"/>
</dbReference>
<reference evidence="6" key="1">
    <citation type="submission" date="2016-11" db="EMBL/GenBank/DDBJ databases">
        <authorList>
            <person name="Varghese N."/>
            <person name="Submissions S."/>
        </authorList>
    </citation>
    <scope>NUCLEOTIDE SEQUENCE [LARGE SCALE GENOMIC DNA]</scope>
    <source>
        <strain evidence="6">DSM 15212 / CIP 107654 / DViRD3</strain>
    </source>
</reference>
<dbReference type="OrthoDB" id="9775135at2"/>
<dbReference type="Gene3D" id="3.40.50.300">
    <property type="entry name" value="P-loop containing nucleotide triphosphate hydrolases"/>
    <property type="match status" value="1"/>
</dbReference>
<evidence type="ECO:0000256" key="2">
    <source>
        <dbReference type="ARBA" id="ARBA00022741"/>
    </source>
</evidence>
<proteinExistence type="predicted"/>
<protein>
    <submittedName>
        <fullName evidence="5">ABC-2 type transport system ATP-binding protein</fullName>
    </submittedName>
</protein>
<dbReference type="InterPro" id="IPR027417">
    <property type="entry name" value="P-loop_NTPase"/>
</dbReference>
<dbReference type="SMART" id="SM00382">
    <property type="entry name" value="AAA"/>
    <property type="match status" value="1"/>
</dbReference>
<dbReference type="RefSeq" id="WP_073150991.1">
    <property type="nucleotide sequence ID" value="NZ_FRAG01000037.1"/>
</dbReference>
<keyword evidence="2" id="KW-0547">Nucleotide-binding</keyword>
<dbReference type="PROSITE" id="PS50893">
    <property type="entry name" value="ABC_TRANSPORTER_2"/>
    <property type="match status" value="1"/>
</dbReference>
<name>A0A1M6QQC8_PARC5</name>
<dbReference type="GO" id="GO:0005524">
    <property type="term" value="F:ATP binding"/>
    <property type="evidence" value="ECO:0007669"/>
    <property type="project" value="UniProtKB-KW"/>
</dbReference>
<dbReference type="AlphaFoldDB" id="A0A1M6QQC8"/>
<keyword evidence="1" id="KW-0813">Transport</keyword>
<dbReference type="Pfam" id="PF00005">
    <property type="entry name" value="ABC_tran"/>
    <property type="match status" value="1"/>
</dbReference>
<evidence type="ECO:0000256" key="3">
    <source>
        <dbReference type="ARBA" id="ARBA00022840"/>
    </source>
</evidence>
<gene>
    <name evidence="5" type="ORF">SAMN02745912_02680</name>
</gene>
<sequence length="242" mass="27764">MIEFKNVTKRYSNGCTAIEELNLKIKSGQIYGLIGPNGAGKTTLLRMLMGIIPVTEGDIMVMGECLAKNPVKIKAMIGYVSDEIANFERLRGREYLNFIADIYCVEHKKRHKLIKYYGECFEIYYVLDRYIKEYSYGMKKKLNIIGALIHEPTILVMDEPLTGLDPKSSYQIKTCIKEYTKENKLVLFSSHILEVVERLCNRIAIINKGKIVLEGKLEQIRDNISCDTCLEKIFLEVTNNND</sequence>
<dbReference type="CDD" id="cd03230">
    <property type="entry name" value="ABC_DR_subfamily_A"/>
    <property type="match status" value="1"/>
</dbReference>
<dbReference type="EMBL" id="FRAG01000037">
    <property type="protein sequence ID" value="SHK22461.1"/>
    <property type="molecule type" value="Genomic_DNA"/>
</dbReference>
<keyword evidence="3 5" id="KW-0067">ATP-binding</keyword>
<dbReference type="InterPro" id="IPR003593">
    <property type="entry name" value="AAA+_ATPase"/>
</dbReference>
<evidence type="ECO:0000313" key="5">
    <source>
        <dbReference type="EMBL" id="SHK22461.1"/>
    </source>
</evidence>
<dbReference type="SUPFAM" id="SSF52540">
    <property type="entry name" value="P-loop containing nucleoside triphosphate hydrolases"/>
    <property type="match status" value="1"/>
</dbReference>
<evidence type="ECO:0000313" key="6">
    <source>
        <dbReference type="Proteomes" id="UP000184465"/>
    </source>
</evidence>